<reference evidence="5 6" key="1">
    <citation type="submission" date="2010-12" db="EMBL/GenBank/DDBJ databases">
        <title>Complete sequence of Ethanoligenens harbinense YUAN-3.</title>
        <authorList>
            <person name="Lucas S."/>
            <person name="Copeland A."/>
            <person name="Lapidus A."/>
            <person name="Cheng J.-F."/>
            <person name="Bruce D."/>
            <person name="Goodwin L."/>
            <person name="Pitluck S."/>
            <person name="Chertkov O."/>
            <person name="Misra M."/>
            <person name="Detter J.C."/>
            <person name="Han C."/>
            <person name="Tapia R."/>
            <person name="Land M."/>
            <person name="Hauser L."/>
            <person name="Jeffries C."/>
            <person name="Kyrpides N."/>
            <person name="Ivanova N."/>
            <person name="Mikhailova N."/>
            <person name="Wang A."/>
            <person name="Mouttaki H."/>
            <person name="He Z."/>
            <person name="Zhou J."/>
            <person name="Hemme C.L."/>
            <person name="Woyke T."/>
        </authorList>
    </citation>
    <scope>NUCLEOTIDE SEQUENCE [LARGE SCALE GENOMIC DNA]</scope>
    <source>
        <strain evidence="6">DSM 18485 / JCM 12961 / CGMCC 1.5033 / YUAN-3</strain>
    </source>
</reference>
<evidence type="ECO:0000313" key="5">
    <source>
        <dbReference type="EMBL" id="ADU26416.1"/>
    </source>
</evidence>
<dbReference type="PANTHER" id="PTHR42734:SF19">
    <property type="entry name" value="IRON COMPOUNDS ABC TRANSPORTER, ATP-BINDING PROTEIN"/>
    <property type="match status" value="1"/>
</dbReference>
<evidence type="ECO:0000256" key="2">
    <source>
        <dbReference type="ARBA" id="ARBA00022741"/>
    </source>
</evidence>
<dbReference type="PROSITE" id="PS50893">
    <property type="entry name" value="ABC_TRANSPORTER_2"/>
    <property type="match status" value="1"/>
</dbReference>
<evidence type="ECO:0000259" key="4">
    <source>
        <dbReference type="PROSITE" id="PS50893"/>
    </source>
</evidence>
<feature type="domain" description="ABC transporter" evidence="4">
    <location>
        <begin position="2"/>
        <end position="237"/>
    </location>
</feature>
<dbReference type="GO" id="GO:0005524">
    <property type="term" value="F:ATP binding"/>
    <property type="evidence" value="ECO:0007669"/>
    <property type="project" value="UniProtKB-KW"/>
</dbReference>
<evidence type="ECO:0000256" key="1">
    <source>
        <dbReference type="ARBA" id="ARBA00022448"/>
    </source>
</evidence>
<dbReference type="InterPro" id="IPR003439">
    <property type="entry name" value="ABC_transporter-like_ATP-bd"/>
</dbReference>
<dbReference type="PANTHER" id="PTHR42734">
    <property type="entry name" value="METAL TRANSPORT SYSTEM ATP-BINDING PROTEIN TM_0124-RELATED"/>
    <property type="match status" value="1"/>
</dbReference>
<keyword evidence="1" id="KW-0813">Transport</keyword>
<dbReference type="Gene3D" id="3.40.50.300">
    <property type="entry name" value="P-loop containing nucleotide triphosphate hydrolases"/>
    <property type="match status" value="1"/>
</dbReference>
<dbReference type="eggNOG" id="COG1120">
    <property type="taxonomic scope" value="Bacteria"/>
</dbReference>
<dbReference type="EMBL" id="CP002400">
    <property type="protein sequence ID" value="ADU26416.1"/>
    <property type="molecule type" value="Genomic_DNA"/>
</dbReference>
<dbReference type="RefSeq" id="WP_013484786.1">
    <property type="nucleotide sequence ID" value="NC_014828.1"/>
</dbReference>
<dbReference type="SUPFAM" id="SSF52540">
    <property type="entry name" value="P-loop containing nucleoside triphosphate hydrolases"/>
    <property type="match status" value="1"/>
</dbReference>
<dbReference type="InterPro" id="IPR017871">
    <property type="entry name" value="ABC_transporter-like_CS"/>
</dbReference>
<dbReference type="CDD" id="cd03214">
    <property type="entry name" value="ABC_Iron-Siderophores_B12_Hemin"/>
    <property type="match status" value="1"/>
</dbReference>
<dbReference type="KEGG" id="eha:Ethha_0847"/>
<sequence length="260" mass="28703">MIDVKNLSSGYGDKQVLQNVSFQIKEGEFVCVLGANGCGKTTLLKTLLGMIRPSAGEVLLDGEDVHRMSEKELARKMAYIPQTHVPPFPYTVLDVVLMGRTPHLNGMQIPGRADVELAREIMEYLGIGWMENLRYTQLSGGQRQMVIIARALAQQPSILLMDEPTSSLDFGNQYLVLEQVARLTQKGMGVLMVTHDPDHAFYCADRVVALKSGKVLQTGTPEEVVSECTMGQIYSKRVSVARVTLDDGKTYSVCIPVPDR</sequence>
<keyword evidence="6" id="KW-1185">Reference proteome</keyword>
<evidence type="ECO:0000313" key="6">
    <source>
        <dbReference type="Proteomes" id="UP000001551"/>
    </source>
</evidence>
<dbReference type="Pfam" id="PF00005">
    <property type="entry name" value="ABC_tran"/>
    <property type="match status" value="1"/>
</dbReference>
<keyword evidence="2" id="KW-0547">Nucleotide-binding</keyword>
<dbReference type="Proteomes" id="UP000001551">
    <property type="component" value="Chromosome"/>
</dbReference>
<organism evidence="5 6">
    <name type="scientific">Ethanoligenens harbinense (strain DSM 18485 / JCM 12961 / CGMCC 1.5033 / YUAN-3)</name>
    <dbReference type="NCBI Taxonomy" id="663278"/>
    <lineage>
        <taxon>Bacteria</taxon>
        <taxon>Bacillati</taxon>
        <taxon>Bacillota</taxon>
        <taxon>Clostridia</taxon>
        <taxon>Eubacteriales</taxon>
        <taxon>Oscillospiraceae</taxon>
        <taxon>Ethanoligenens</taxon>
    </lineage>
</organism>
<dbReference type="STRING" id="663278.Ethha_0847"/>
<dbReference type="InterPro" id="IPR003593">
    <property type="entry name" value="AAA+_ATPase"/>
</dbReference>
<protein>
    <submittedName>
        <fullName evidence="5">ABC transporter related protein</fullName>
    </submittedName>
</protein>
<dbReference type="PROSITE" id="PS00211">
    <property type="entry name" value="ABC_TRANSPORTER_1"/>
    <property type="match status" value="1"/>
</dbReference>
<keyword evidence="3" id="KW-0067">ATP-binding</keyword>
<dbReference type="FunFam" id="3.40.50.300:FF:000134">
    <property type="entry name" value="Iron-enterobactin ABC transporter ATP-binding protein"/>
    <property type="match status" value="1"/>
</dbReference>
<dbReference type="InterPro" id="IPR027417">
    <property type="entry name" value="P-loop_NTPase"/>
</dbReference>
<dbReference type="AlphaFoldDB" id="E6U3C4"/>
<gene>
    <name evidence="5" type="ordered locus">Ethha_0847</name>
</gene>
<proteinExistence type="predicted"/>
<name>E6U3C4_ETHHY</name>
<dbReference type="GO" id="GO:0016887">
    <property type="term" value="F:ATP hydrolysis activity"/>
    <property type="evidence" value="ECO:0007669"/>
    <property type="project" value="InterPro"/>
</dbReference>
<dbReference type="HOGENOM" id="CLU_000604_1_11_9"/>
<dbReference type="SMART" id="SM00382">
    <property type="entry name" value="AAA"/>
    <property type="match status" value="1"/>
</dbReference>
<evidence type="ECO:0000256" key="3">
    <source>
        <dbReference type="ARBA" id="ARBA00022840"/>
    </source>
</evidence>
<dbReference type="InterPro" id="IPR050153">
    <property type="entry name" value="Metal_Ion_Import_ABC"/>
</dbReference>
<accession>E6U3C4</accession>